<reference evidence="1" key="1">
    <citation type="submission" date="2021-06" db="EMBL/GenBank/DDBJ databases">
        <authorList>
            <person name="Kallberg Y."/>
            <person name="Tangrot J."/>
            <person name="Rosling A."/>
        </authorList>
    </citation>
    <scope>NUCLEOTIDE SEQUENCE</scope>
    <source>
        <strain evidence="1">UK204</strain>
    </source>
</reference>
<dbReference type="OrthoDB" id="2431218at2759"/>
<sequence>MSRARTSKDIWLARILDRFDELLHNYPILPKKSLTERSLPFKIGSKITIKNYNTFLHNYGSSGYKFWFNLNNDTKTGEVYIIDMASTVYEDVVSRIQEFFKVPNNGFVDDPLIRVSGQPLHNDPSGIGVEIAPDVAIRPSMAVVQRPVTSTRIPPPPSDKGVAVGQGVGQLGRKCSTWMLEPYVRAVISIKILVPRPGVQEPGTGYLFRSMTAKLYRQGMAIKVWDFGNVKKNSRDPLGDINDPTLCNAPNDPRFQINIPISEVFWDPPSPIPSIYVPVIPTNVISKNFNIDLYWIQRAALQAKI</sequence>
<organism evidence="1 2">
    <name type="scientific">Funneliformis caledonium</name>
    <dbReference type="NCBI Taxonomy" id="1117310"/>
    <lineage>
        <taxon>Eukaryota</taxon>
        <taxon>Fungi</taxon>
        <taxon>Fungi incertae sedis</taxon>
        <taxon>Mucoromycota</taxon>
        <taxon>Glomeromycotina</taxon>
        <taxon>Glomeromycetes</taxon>
        <taxon>Glomerales</taxon>
        <taxon>Glomeraceae</taxon>
        <taxon>Funneliformis</taxon>
    </lineage>
</organism>
<evidence type="ECO:0000313" key="1">
    <source>
        <dbReference type="EMBL" id="CAG8549618.1"/>
    </source>
</evidence>
<dbReference type="AlphaFoldDB" id="A0A9N9B1Y5"/>
<comment type="caution">
    <text evidence="1">The sequence shown here is derived from an EMBL/GenBank/DDBJ whole genome shotgun (WGS) entry which is preliminary data.</text>
</comment>
<dbReference type="Proteomes" id="UP000789570">
    <property type="component" value="Unassembled WGS sequence"/>
</dbReference>
<accession>A0A9N9B1Y5</accession>
<keyword evidence="2" id="KW-1185">Reference proteome</keyword>
<evidence type="ECO:0000313" key="2">
    <source>
        <dbReference type="Proteomes" id="UP000789570"/>
    </source>
</evidence>
<proteinExistence type="predicted"/>
<protein>
    <submittedName>
        <fullName evidence="1">5509_t:CDS:1</fullName>
    </submittedName>
</protein>
<name>A0A9N9B1Y5_9GLOM</name>
<gene>
    <name evidence="1" type="ORF">FCALED_LOCUS6052</name>
</gene>
<dbReference type="EMBL" id="CAJVPQ010001386">
    <property type="protein sequence ID" value="CAG8549618.1"/>
    <property type="molecule type" value="Genomic_DNA"/>
</dbReference>